<accession>A0A562SMB3</accession>
<organism evidence="1 2">
    <name type="scientific">Chitinophaga japonensis</name>
    <name type="common">Flexibacter japonensis</name>
    <dbReference type="NCBI Taxonomy" id="104662"/>
    <lineage>
        <taxon>Bacteria</taxon>
        <taxon>Pseudomonadati</taxon>
        <taxon>Bacteroidota</taxon>
        <taxon>Chitinophagia</taxon>
        <taxon>Chitinophagales</taxon>
        <taxon>Chitinophagaceae</taxon>
        <taxon>Chitinophaga</taxon>
    </lineage>
</organism>
<sequence>MYYLGSPFEQISQVDEATALKRSGYYKEKEMKVPFADKIIEAYHHGNIDLVIYVKARHGNKALIDFHNEHYGQGMSFHVEDYVAERTIHTTRFINSRISGFSVYHFDEYWRLKIDQAYDEKYGLIEYRELYYHDEEELPFEEQFFFASNWIIRKEKYK</sequence>
<evidence type="ECO:0000313" key="1">
    <source>
        <dbReference type="EMBL" id="TWI82459.1"/>
    </source>
</evidence>
<keyword evidence="2" id="KW-1185">Reference proteome</keyword>
<dbReference type="Proteomes" id="UP000316778">
    <property type="component" value="Unassembled WGS sequence"/>
</dbReference>
<dbReference type="EMBL" id="VLLG01000006">
    <property type="protein sequence ID" value="TWI82459.1"/>
    <property type="molecule type" value="Genomic_DNA"/>
</dbReference>
<gene>
    <name evidence="1" type="ORF">LX66_5032</name>
</gene>
<dbReference type="AlphaFoldDB" id="A0A562SMB3"/>
<proteinExistence type="predicted"/>
<name>A0A562SMB3_CHIJA</name>
<evidence type="ECO:0000313" key="2">
    <source>
        <dbReference type="Proteomes" id="UP000316778"/>
    </source>
</evidence>
<dbReference type="RefSeq" id="WP_145718568.1">
    <property type="nucleotide sequence ID" value="NZ_BAAAFY010000006.1"/>
</dbReference>
<protein>
    <submittedName>
        <fullName evidence="1">Uncharacterized protein</fullName>
    </submittedName>
</protein>
<reference evidence="1 2" key="1">
    <citation type="journal article" date="2013" name="Stand. Genomic Sci.">
        <title>Genomic Encyclopedia of Type Strains, Phase I: The one thousand microbial genomes (KMG-I) project.</title>
        <authorList>
            <person name="Kyrpides N.C."/>
            <person name="Woyke T."/>
            <person name="Eisen J.A."/>
            <person name="Garrity G."/>
            <person name="Lilburn T.G."/>
            <person name="Beck B.J."/>
            <person name="Whitman W.B."/>
            <person name="Hugenholtz P."/>
            <person name="Klenk H.P."/>
        </authorList>
    </citation>
    <scope>NUCLEOTIDE SEQUENCE [LARGE SCALE GENOMIC DNA]</scope>
    <source>
        <strain evidence="1 2">DSM 13484</strain>
    </source>
</reference>
<comment type="caution">
    <text evidence="1">The sequence shown here is derived from an EMBL/GenBank/DDBJ whole genome shotgun (WGS) entry which is preliminary data.</text>
</comment>